<evidence type="ECO:0000313" key="2">
    <source>
        <dbReference type="Proteomes" id="UP000441523"/>
    </source>
</evidence>
<evidence type="ECO:0000313" key="1">
    <source>
        <dbReference type="EMBL" id="KAB1074919.1"/>
    </source>
</evidence>
<reference evidence="1 2" key="1">
    <citation type="submission" date="2019-09" db="EMBL/GenBank/DDBJ databases">
        <title>YIM 132548 draft genome.</title>
        <authorList>
            <person name="Jiang L."/>
        </authorList>
    </citation>
    <scope>NUCLEOTIDE SEQUENCE [LARGE SCALE GENOMIC DNA]</scope>
    <source>
        <strain evidence="1 2">YIM 132548</strain>
    </source>
</reference>
<accession>A0A6N6MUV7</accession>
<name>A0A6N6MUV7_9HYPH</name>
<gene>
    <name evidence="1" type="ORF">F6X51_07325</name>
</gene>
<dbReference type="RefSeq" id="WP_150962558.1">
    <property type="nucleotide sequence ID" value="NZ_VZZJ01000004.1"/>
</dbReference>
<sequence>MRFFINFDHGGAIGGSVIPDNAQAPGRVAVSVDGIRIAEVTAQIVDAGYVSAGWHSTGQCTFWVTEDHIPTLAEIPRLELYDVDTNLLIYRRVPKDALVEKRVLLINTGIHPESAVQGHLFGHFRQSYFGIQKLSEEMMHSVCGQNHEMLNSCLFSGALTVPRFEHFFQGENDLTVALVHDPHVEMATRLLWLRDRAAMAADPAWSWRLGPLAEAATFVSACDLGDLKGLKRLFRMMPLPAYNLLYNPLTRQFGTRMPDDRVHPGNSIVAIEILARVGIVGHRAFFGAFMDTLQDRLGLDLPVPVPAPVPEEARDLAQRLRQVKAVEDMLVFDVAMSDAVRSAVSKGWSA</sequence>
<dbReference type="Proteomes" id="UP000441523">
    <property type="component" value="Unassembled WGS sequence"/>
</dbReference>
<keyword evidence="2" id="KW-1185">Reference proteome</keyword>
<protein>
    <submittedName>
        <fullName evidence="1">Uncharacterized protein</fullName>
    </submittedName>
</protein>
<organism evidence="1 2">
    <name type="scientific">Methylobacterium planeticum</name>
    <dbReference type="NCBI Taxonomy" id="2615211"/>
    <lineage>
        <taxon>Bacteria</taxon>
        <taxon>Pseudomonadati</taxon>
        <taxon>Pseudomonadota</taxon>
        <taxon>Alphaproteobacteria</taxon>
        <taxon>Hyphomicrobiales</taxon>
        <taxon>Methylobacteriaceae</taxon>
        <taxon>Methylobacterium</taxon>
    </lineage>
</organism>
<dbReference type="EMBL" id="VZZJ01000004">
    <property type="protein sequence ID" value="KAB1074919.1"/>
    <property type="molecule type" value="Genomic_DNA"/>
</dbReference>
<comment type="caution">
    <text evidence="1">The sequence shown here is derived from an EMBL/GenBank/DDBJ whole genome shotgun (WGS) entry which is preliminary data.</text>
</comment>
<proteinExistence type="predicted"/>
<dbReference type="AlphaFoldDB" id="A0A6N6MUV7"/>